<dbReference type="OrthoDB" id="1806906at2"/>
<dbReference type="InterPro" id="IPR016032">
    <property type="entry name" value="Sig_transdc_resp-reg_C-effctor"/>
</dbReference>
<evidence type="ECO:0000313" key="4">
    <source>
        <dbReference type="EMBL" id="OAN27166.1"/>
    </source>
</evidence>
<dbReference type="SMART" id="SM00421">
    <property type="entry name" value="HTH_LUXR"/>
    <property type="match status" value="1"/>
</dbReference>
<gene>
    <name evidence="4" type="ORF">A4V15_22000</name>
</gene>
<reference evidence="4 5" key="1">
    <citation type="submission" date="2016-04" db="EMBL/GenBank/DDBJ databases">
        <title>Draft Genome Sequences of Staphylococcus capitis Strain H36, S. capitis Strain H65, S. cohnii Strain H62, S. hominis Strain H69, Mycobacterium iranicum Strain H39, Plantibacter sp. Strain H53, Pseudomonas oryzihabitans Strain H72, and Microbacterium sp. Strain H83, isolated from residential settings.</title>
        <authorList>
            <person name="Lymperopoulou D."/>
            <person name="Adams R.I."/>
            <person name="Lindow S."/>
            <person name="Coil D.A."/>
            <person name="Jospin G."/>
            <person name="Eisen J.A."/>
        </authorList>
    </citation>
    <scope>NUCLEOTIDE SEQUENCE [LARGE SCALE GENOMIC DNA]</scope>
    <source>
        <strain evidence="4 5">H72</strain>
    </source>
</reference>
<dbReference type="SUPFAM" id="SSF46894">
    <property type="entry name" value="C-terminal effector domain of the bipartite response regulators"/>
    <property type="match status" value="1"/>
</dbReference>
<dbReference type="InterPro" id="IPR000792">
    <property type="entry name" value="Tscrpt_reg_LuxR_C"/>
</dbReference>
<evidence type="ECO:0000256" key="3">
    <source>
        <dbReference type="ARBA" id="ARBA00023163"/>
    </source>
</evidence>
<keyword evidence="1" id="KW-0805">Transcription regulation</keyword>
<accession>A0A178LDA6</accession>
<evidence type="ECO:0000256" key="2">
    <source>
        <dbReference type="ARBA" id="ARBA00023125"/>
    </source>
</evidence>
<dbReference type="EMBL" id="LWCR01000029">
    <property type="protein sequence ID" value="OAN27166.1"/>
    <property type="molecule type" value="Genomic_DNA"/>
</dbReference>
<keyword evidence="3" id="KW-0804">Transcription</keyword>
<dbReference type="InterPro" id="IPR036388">
    <property type="entry name" value="WH-like_DNA-bd_sf"/>
</dbReference>
<sequence>MGDALARQCLLACARAGGASLAALYRIDHQARPADFQLLGLATPMHQSYLERYQGSDPLHPRHCQNLATDLVPLRLGQAAQAASSRERYAGFLARHGICDVVEIFARQAGQAVLGLSLLRREAEGAFSAGELERLQGLQAMLALALPRLATHSASVGLTALTPRERELAELLRAGHGNKRLAQLLGIGLPTVKTHLINLYRKVGVANRTELVTALFL</sequence>
<dbReference type="GO" id="GO:0006355">
    <property type="term" value="P:regulation of DNA-templated transcription"/>
    <property type="evidence" value="ECO:0007669"/>
    <property type="project" value="InterPro"/>
</dbReference>
<dbReference type="PANTHER" id="PTHR44688">
    <property type="entry name" value="DNA-BINDING TRANSCRIPTIONAL ACTIVATOR DEVR_DOSR"/>
    <property type="match status" value="1"/>
</dbReference>
<name>A0A178LDA6_9PSED</name>
<evidence type="ECO:0000256" key="1">
    <source>
        <dbReference type="ARBA" id="ARBA00023015"/>
    </source>
</evidence>
<dbReference type="Pfam" id="PF00196">
    <property type="entry name" value="GerE"/>
    <property type="match status" value="1"/>
</dbReference>
<keyword evidence="2" id="KW-0238">DNA-binding</keyword>
<dbReference type="GO" id="GO:0003677">
    <property type="term" value="F:DNA binding"/>
    <property type="evidence" value="ECO:0007669"/>
    <property type="project" value="UniProtKB-KW"/>
</dbReference>
<proteinExistence type="predicted"/>
<dbReference type="PRINTS" id="PR00038">
    <property type="entry name" value="HTHLUXR"/>
</dbReference>
<dbReference type="Gene3D" id="1.10.10.10">
    <property type="entry name" value="Winged helix-like DNA-binding domain superfamily/Winged helix DNA-binding domain"/>
    <property type="match status" value="1"/>
</dbReference>
<dbReference type="AlphaFoldDB" id="A0A178LDA6"/>
<protein>
    <submittedName>
        <fullName evidence="4">Helix-turn-helix transcriptional regulator</fullName>
    </submittedName>
</protein>
<dbReference type="CDD" id="cd06170">
    <property type="entry name" value="LuxR_C_like"/>
    <property type="match status" value="1"/>
</dbReference>
<organism evidence="4 5">
    <name type="scientific">Pseudomonas oryzihabitans</name>
    <dbReference type="NCBI Taxonomy" id="47885"/>
    <lineage>
        <taxon>Bacteria</taxon>
        <taxon>Pseudomonadati</taxon>
        <taxon>Pseudomonadota</taxon>
        <taxon>Gammaproteobacteria</taxon>
        <taxon>Pseudomonadales</taxon>
        <taxon>Pseudomonadaceae</taxon>
        <taxon>Pseudomonas</taxon>
    </lineage>
</organism>
<comment type="caution">
    <text evidence="4">The sequence shown here is derived from an EMBL/GenBank/DDBJ whole genome shotgun (WGS) entry which is preliminary data.</text>
</comment>
<dbReference type="PANTHER" id="PTHR44688:SF16">
    <property type="entry name" value="DNA-BINDING TRANSCRIPTIONAL ACTIVATOR DEVR_DOSR"/>
    <property type="match status" value="1"/>
</dbReference>
<dbReference type="PROSITE" id="PS50043">
    <property type="entry name" value="HTH_LUXR_2"/>
    <property type="match status" value="1"/>
</dbReference>
<evidence type="ECO:0000313" key="5">
    <source>
        <dbReference type="Proteomes" id="UP000078356"/>
    </source>
</evidence>
<dbReference type="Proteomes" id="UP000078356">
    <property type="component" value="Unassembled WGS sequence"/>
</dbReference>
<dbReference type="RefSeq" id="WP_064308548.1">
    <property type="nucleotide sequence ID" value="NZ_LWCR01000029.1"/>
</dbReference>